<organism evidence="2 3">
    <name type="scientific">Aquilutibacter rugosus</name>
    <dbReference type="NCBI Taxonomy" id="3115820"/>
    <lineage>
        <taxon>Bacteria</taxon>
        <taxon>Pseudomonadati</taxon>
        <taxon>Pseudomonadota</taxon>
        <taxon>Gammaproteobacteria</taxon>
        <taxon>Lysobacterales</taxon>
        <taxon>Lysobacteraceae</taxon>
        <taxon>Aquilutibacter</taxon>
    </lineage>
</organism>
<keyword evidence="3" id="KW-1185">Reference proteome</keyword>
<dbReference type="Proteomes" id="UP001356170">
    <property type="component" value="Unassembled WGS sequence"/>
</dbReference>
<dbReference type="RefSeq" id="WP_331703978.1">
    <property type="nucleotide sequence ID" value="NZ_JAZHBO010000002.1"/>
</dbReference>
<sequence>MAGKVLHAVADAGIRFIDTGRNYSGFHAEPRLGRLLQPIFRQVPRDQWILSSKGGTLTPAGALSNLWTRERKDFSLANIQAGIEQSIANLQCGYLDLYFLHGFTQADANDELLRGLQNLRANGRIRAIGVNTHTEADMQWLCAHRDVFDVALIDYSPAARHREAIIARMHQAGLGVIAGTVLAQGHVLPPRRVRSQKDLWYLARASLKPSARRLSEAAGPVREILSAQSEMTPAQAAFAYVLENAAISSAVFGSADVAHVREIAYASGKQLSPELMAAIRRS</sequence>
<evidence type="ECO:0000313" key="2">
    <source>
        <dbReference type="EMBL" id="MEF2156063.1"/>
    </source>
</evidence>
<evidence type="ECO:0000259" key="1">
    <source>
        <dbReference type="Pfam" id="PF00248"/>
    </source>
</evidence>
<accession>A0ABU7V1G3</accession>
<dbReference type="PANTHER" id="PTHR43312">
    <property type="entry name" value="D-THREO-ALDOSE 1-DEHYDROGENASE"/>
    <property type="match status" value="1"/>
</dbReference>
<comment type="caution">
    <text evidence="2">The sequence shown here is derived from an EMBL/GenBank/DDBJ whole genome shotgun (WGS) entry which is preliminary data.</text>
</comment>
<reference evidence="2 3" key="1">
    <citation type="submission" date="2024-01" db="EMBL/GenBank/DDBJ databases">
        <title>Novel species of the genus Luteimonas isolated from rivers.</title>
        <authorList>
            <person name="Lu H."/>
        </authorList>
    </citation>
    <scope>NUCLEOTIDE SEQUENCE [LARGE SCALE GENOMIC DNA]</scope>
    <source>
        <strain evidence="2 3">FXH3W</strain>
    </source>
</reference>
<dbReference type="Gene3D" id="3.20.20.100">
    <property type="entry name" value="NADP-dependent oxidoreductase domain"/>
    <property type="match status" value="1"/>
</dbReference>
<dbReference type="SUPFAM" id="SSF51430">
    <property type="entry name" value="NAD(P)-linked oxidoreductase"/>
    <property type="match status" value="1"/>
</dbReference>
<dbReference type="EMBL" id="JAZHBO010000002">
    <property type="protein sequence ID" value="MEF2156063.1"/>
    <property type="molecule type" value="Genomic_DNA"/>
</dbReference>
<protein>
    <submittedName>
        <fullName evidence="2">Aldo/keto reductase</fullName>
    </submittedName>
</protein>
<dbReference type="InterPro" id="IPR023210">
    <property type="entry name" value="NADP_OxRdtase_dom"/>
</dbReference>
<dbReference type="InterPro" id="IPR036812">
    <property type="entry name" value="NAD(P)_OxRdtase_dom_sf"/>
</dbReference>
<dbReference type="PANTHER" id="PTHR43312:SF1">
    <property type="entry name" value="NADP-DEPENDENT OXIDOREDUCTASE DOMAIN-CONTAINING PROTEIN"/>
    <property type="match status" value="1"/>
</dbReference>
<dbReference type="InterPro" id="IPR053135">
    <property type="entry name" value="AKR2_Oxidoreductase"/>
</dbReference>
<dbReference type="CDD" id="cd19095">
    <property type="entry name" value="AKR_PA4992-like"/>
    <property type="match status" value="1"/>
</dbReference>
<evidence type="ECO:0000313" key="3">
    <source>
        <dbReference type="Proteomes" id="UP001356170"/>
    </source>
</evidence>
<proteinExistence type="predicted"/>
<feature type="domain" description="NADP-dependent oxidoreductase" evidence="1">
    <location>
        <begin position="4"/>
        <end position="280"/>
    </location>
</feature>
<dbReference type="Pfam" id="PF00248">
    <property type="entry name" value="Aldo_ket_red"/>
    <property type="match status" value="1"/>
</dbReference>
<gene>
    <name evidence="2" type="ORF">V3390_07445</name>
</gene>
<name>A0ABU7V1G3_9GAMM</name>